<gene>
    <name evidence="1" type="ORF">NON19_00295</name>
</gene>
<keyword evidence="2" id="KW-1185">Reference proteome</keyword>
<sequence>MDFQTYASLGSTAGTKARMAALADALLDWRFTALPPAARGLTVREYRATGAAWSLIPVPDDADSPEPRVADLVRTSF</sequence>
<comment type="caution">
    <text evidence="1">The sequence shown here is derived from an EMBL/GenBank/DDBJ whole genome shotgun (WGS) entry which is preliminary data.</text>
</comment>
<organism evidence="1 2">
    <name type="scientific">Streptantibioticus rubrisoli</name>
    <dbReference type="NCBI Taxonomy" id="1387313"/>
    <lineage>
        <taxon>Bacteria</taxon>
        <taxon>Bacillati</taxon>
        <taxon>Actinomycetota</taxon>
        <taxon>Actinomycetes</taxon>
        <taxon>Kitasatosporales</taxon>
        <taxon>Streptomycetaceae</taxon>
        <taxon>Streptantibioticus</taxon>
    </lineage>
</organism>
<dbReference type="EMBL" id="JANFNH010000001">
    <property type="protein sequence ID" value="MCQ4040496.1"/>
    <property type="molecule type" value="Genomic_DNA"/>
</dbReference>
<reference evidence="1 2" key="1">
    <citation type="submission" date="2022-06" db="EMBL/GenBank/DDBJ databases">
        <title>Draft genome sequence of type strain Streptomyces rubrisoli DSM 42083.</title>
        <authorList>
            <person name="Duangmal K."/>
            <person name="Klaysubun C."/>
        </authorList>
    </citation>
    <scope>NUCLEOTIDE SEQUENCE [LARGE SCALE GENOMIC DNA]</scope>
    <source>
        <strain evidence="1 2">DSM 42083</strain>
    </source>
</reference>
<proteinExistence type="predicted"/>
<name>A0ABT1P547_9ACTN</name>
<protein>
    <submittedName>
        <fullName evidence="1">Uncharacterized protein</fullName>
    </submittedName>
</protein>
<accession>A0ABT1P547</accession>
<dbReference type="Proteomes" id="UP001206206">
    <property type="component" value="Unassembled WGS sequence"/>
</dbReference>
<evidence type="ECO:0000313" key="2">
    <source>
        <dbReference type="Proteomes" id="UP001206206"/>
    </source>
</evidence>
<dbReference type="RefSeq" id="WP_255924447.1">
    <property type="nucleotide sequence ID" value="NZ_JANFNH010000001.1"/>
</dbReference>
<evidence type="ECO:0000313" key="1">
    <source>
        <dbReference type="EMBL" id="MCQ4040496.1"/>
    </source>
</evidence>